<accession>A0ABQ0JTL9</accession>
<gene>
    <name evidence="2" type="ORF">BROSI_A0554</name>
</gene>
<dbReference type="CDD" id="cd03311">
    <property type="entry name" value="CIMS_C_terminal_like"/>
    <property type="match status" value="1"/>
</dbReference>
<comment type="caution">
    <text evidence="2">The sequence shown here is derived from an EMBL/GenBank/DDBJ whole genome shotgun (WGS) entry which is preliminary data.</text>
</comment>
<proteinExistence type="predicted"/>
<protein>
    <submittedName>
        <fullName evidence="2">Methionine synthase II</fullName>
    </submittedName>
</protein>
<evidence type="ECO:0000313" key="2">
    <source>
        <dbReference type="EMBL" id="GAN32050.1"/>
    </source>
</evidence>
<dbReference type="EMBL" id="BAFN01000001">
    <property type="protein sequence ID" value="GAN32050.1"/>
    <property type="molecule type" value="Genomic_DNA"/>
</dbReference>
<sequence length="391" mass="44029">MQDIPLFPVTVVGSLPRSKAVLKALGRRQKGLIGDQEFDPIAHNAVLEALRLQEGAGVDIVTDGEQRRDNFYSFVAEHVEGIQLMSLAEMLGYVEDKAAFERLLNALDVPAFALKNPVVTGKLRRLHPLVLNDYLFLKQHTNKPIKVTLPGPYLLTRSLWVRSLSYNFYPDKESLGNDVVNILREELMALRNAGCTFIQFDEPVLTEVAFTGPHETHTFMCAALSEKSSPEEELHFAVDLLNRVVEGINGKVKTALHVCRGNWSQREDVLLRGAYDPLVPYFSRMNVRQFVLEYATERAGSIDVLADLPPDKEIGLGVVDPRTTRVETVDFVVNKVKSLIKYRRPEQIYLNPDCGFGTFADRPVNTNEIAMQKLQIIHRAAEILRSCFRGL</sequence>
<name>A0ABQ0JTL9_9BACT</name>
<dbReference type="Gene3D" id="3.20.20.210">
    <property type="match status" value="1"/>
</dbReference>
<feature type="domain" description="Cobalamin-independent methionine synthase MetE C-terminal/archaeal" evidence="1">
    <location>
        <begin position="7"/>
        <end position="360"/>
    </location>
</feature>
<dbReference type="PANTHER" id="PTHR43844:SF2">
    <property type="entry name" value="SYNTHASE, VITAMIN-B12 INDEPENDENT, PUTATIVE (AFU_ORTHOLOGUE AFUA_3G12060)-RELATED"/>
    <property type="match status" value="1"/>
</dbReference>
<organism evidence="2 3">
    <name type="scientific">Candidatus Brocadia sinica JPN1</name>
    <dbReference type="NCBI Taxonomy" id="1197129"/>
    <lineage>
        <taxon>Bacteria</taxon>
        <taxon>Pseudomonadati</taxon>
        <taxon>Planctomycetota</taxon>
        <taxon>Candidatus Brocadiia</taxon>
        <taxon>Candidatus Brocadiales</taxon>
        <taxon>Candidatus Brocadiaceae</taxon>
        <taxon>Candidatus Brocadia</taxon>
    </lineage>
</organism>
<reference evidence="3" key="1">
    <citation type="journal article" date="2015" name="Genome Announc.">
        <title>Draft Genome Sequence of an Anaerobic Ammonium-Oxidizing Bacterium, "Candidatus Brocadia sinica".</title>
        <authorList>
            <person name="Oshiki M."/>
            <person name="Shinyako-Hata K."/>
            <person name="Satoh H."/>
            <person name="Okabe S."/>
        </authorList>
    </citation>
    <scope>NUCLEOTIDE SEQUENCE [LARGE SCALE GENOMIC DNA]</scope>
    <source>
        <strain evidence="3">JPN1</strain>
    </source>
</reference>
<dbReference type="SUPFAM" id="SSF51726">
    <property type="entry name" value="UROD/MetE-like"/>
    <property type="match status" value="1"/>
</dbReference>
<keyword evidence="3" id="KW-1185">Reference proteome</keyword>
<evidence type="ECO:0000259" key="1">
    <source>
        <dbReference type="Pfam" id="PF01717"/>
    </source>
</evidence>
<dbReference type="InterPro" id="IPR038071">
    <property type="entry name" value="UROD/MetE-like_sf"/>
</dbReference>
<dbReference type="Proteomes" id="UP000032309">
    <property type="component" value="Unassembled WGS sequence"/>
</dbReference>
<dbReference type="InterPro" id="IPR002629">
    <property type="entry name" value="Met_Synth_C/arc"/>
</dbReference>
<evidence type="ECO:0000313" key="3">
    <source>
        <dbReference type="Proteomes" id="UP000032309"/>
    </source>
</evidence>
<dbReference type="RefSeq" id="WP_052562151.1">
    <property type="nucleotide sequence ID" value="NZ_BAFN01000001.1"/>
</dbReference>
<dbReference type="Pfam" id="PF01717">
    <property type="entry name" value="Meth_synt_2"/>
    <property type="match status" value="1"/>
</dbReference>
<dbReference type="PANTHER" id="PTHR43844">
    <property type="entry name" value="METHIONINE SYNTHASE"/>
    <property type="match status" value="1"/>
</dbReference>